<dbReference type="PROSITE" id="PS50075">
    <property type="entry name" value="CARRIER"/>
    <property type="match status" value="1"/>
</dbReference>
<evidence type="ECO:0000256" key="1">
    <source>
        <dbReference type="ARBA" id="ARBA00001957"/>
    </source>
</evidence>
<dbReference type="InterPro" id="IPR025110">
    <property type="entry name" value="AMP-bd_C"/>
</dbReference>
<dbReference type="InterPro" id="IPR000873">
    <property type="entry name" value="AMP-dep_synth/lig_dom"/>
</dbReference>
<dbReference type="PANTHER" id="PTHR45527:SF1">
    <property type="entry name" value="FATTY ACID SYNTHASE"/>
    <property type="match status" value="1"/>
</dbReference>
<dbReference type="SUPFAM" id="SSF52777">
    <property type="entry name" value="CoA-dependent acyltransferases"/>
    <property type="match status" value="2"/>
</dbReference>
<dbReference type="InterPro" id="IPR036736">
    <property type="entry name" value="ACP-like_sf"/>
</dbReference>
<keyword evidence="4" id="KW-1185">Reference proteome</keyword>
<dbReference type="Pfam" id="PF13193">
    <property type="entry name" value="AMP-binding_C"/>
    <property type="match status" value="1"/>
</dbReference>
<dbReference type="PROSITE" id="PS00455">
    <property type="entry name" value="AMP_BINDING"/>
    <property type="match status" value="1"/>
</dbReference>
<dbReference type="Proteomes" id="UP001501578">
    <property type="component" value="Unassembled WGS sequence"/>
</dbReference>
<dbReference type="InterPro" id="IPR023213">
    <property type="entry name" value="CAT-like_dom_sf"/>
</dbReference>
<feature type="domain" description="Carrier" evidence="2">
    <location>
        <begin position="1007"/>
        <end position="1082"/>
    </location>
</feature>
<evidence type="ECO:0000313" key="3">
    <source>
        <dbReference type="EMBL" id="GAA0948257.1"/>
    </source>
</evidence>
<dbReference type="InterPro" id="IPR009081">
    <property type="entry name" value="PP-bd_ACP"/>
</dbReference>
<dbReference type="InterPro" id="IPR042099">
    <property type="entry name" value="ANL_N_sf"/>
</dbReference>
<dbReference type="InterPro" id="IPR020845">
    <property type="entry name" value="AMP-binding_CS"/>
</dbReference>
<dbReference type="Pfam" id="PF00668">
    <property type="entry name" value="Condensation"/>
    <property type="match status" value="1"/>
</dbReference>
<sequence length="1094" mass="115243">MGSNEETARIAATTSAQDGLWLLAELAPDSPAHTVCRAFRVSGPLDTGALRAAWQSVLQRHESLRCTLVERAGRPMARVAGEPADDAWSFTDLAPSRTEDADTAARAFAAGLAGTPLRPRVGPLARLAVARLGPDDHVVALVTHRAVADDASAAIVVEELSAGYARAARGEDPAPPGHPAQYADFARLQRGQDHRHLVDWWRAALTPLPGAHDLPVDRVGPPAWWAPAGVERFAWASSLGGPLTELSRAEGVEPHTVLLAAFQLLLHRYGGADRVAVGSPADCRPASGFDEAVGPFDTVLVLCADFTASLTFRELLRQVNVTRTSALAHRALPFEELVRALELDRAPRRIPLCDALFALRAPEPPLRLPGARTRGQRAEAGAALADLTLTVETGGPVATGTLGHRADAFGARSARLLLDQLHTLLSAALADPDLPVRELPLEGRDRLRASVLAADRVAAGPAGDEPVNALVHRAAERTPQAHALSYGGAHLSYADLRAEAARVTAALSRGVGAVAARPVVVRMATGPRQITAVLGALDAGAHLVCLGADEVGERGRAMLADIRPARLLVDGSAGPDPLARWYADELGGQVVDMMAAAQTAVQTTAQMTAQTGGQPASMAVHPAGGLAENAAGSVPVSSEDLAYVAYTSGSTGHPKGIPHVHATLAQFVRWFAREFRIGPGSRVAQWAAPGYDASLCEAFAALVSGATLCPVPERIRANPERLVEWLDAERVTHFQTVPTFAREVLRVLGGRAAGLAHLRHLLLAGEALPGELADGLRAALPSTRMINLYGPTELILATWHEIAGGEHGVTPIGRSIPGRQVLVLDERDRPCPAGVTGDLVIRSPHITAGYLGQAADPAPFRSVTGGWGVGGPCYRTGDLGRRRFDGTLEFRGRKDFQVKFNGVRLELGDIEAALAAHESVAECAVVAVADANRMVTRLVAYVVPVRGPDGSAAGTAAVWRAALRARFGKAIPPITFRTLIGLPRNIGGKIDRRGLPDPDPARLGQGPQPESWAERAVAAIWSVLGVHPQSADDTFFSAGGHSMLVPPLLHTVRRRFGVDVAVADFFADSTLAGLAARIESSAASGGLADRRTQH</sequence>
<dbReference type="CDD" id="cd19531">
    <property type="entry name" value="LCL_NRPS-like"/>
    <property type="match status" value="1"/>
</dbReference>
<name>A0ABN1QWI0_9ACTN</name>
<dbReference type="Pfam" id="PF00501">
    <property type="entry name" value="AMP-binding"/>
    <property type="match status" value="1"/>
</dbReference>
<dbReference type="Gene3D" id="3.40.50.12780">
    <property type="entry name" value="N-terminal domain of ligase-like"/>
    <property type="match status" value="1"/>
</dbReference>
<dbReference type="EMBL" id="BAAAHQ010000042">
    <property type="protein sequence ID" value="GAA0948257.1"/>
    <property type="molecule type" value="Genomic_DNA"/>
</dbReference>
<evidence type="ECO:0000313" key="4">
    <source>
        <dbReference type="Proteomes" id="UP001501578"/>
    </source>
</evidence>
<dbReference type="Gene3D" id="3.30.559.10">
    <property type="entry name" value="Chloramphenicol acetyltransferase-like domain"/>
    <property type="match status" value="1"/>
</dbReference>
<dbReference type="SUPFAM" id="SSF47336">
    <property type="entry name" value="ACP-like"/>
    <property type="match status" value="1"/>
</dbReference>
<comment type="caution">
    <text evidence="3">The sequence shown here is derived from an EMBL/GenBank/DDBJ whole genome shotgun (WGS) entry which is preliminary data.</text>
</comment>
<dbReference type="Pfam" id="PF00550">
    <property type="entry name" value="PP-binding"/>
    <property type="match status" value="1"/>
</dbReference>
<dbReference type="PANTHER" id="PTHR45527">
    <property type="entry name" value="NONRIBOSOMAL PEPTIDE SYNTHETASE"/>
    <property type="match status" value="1"/>
</dbReference>
<protein>
    <recommendedName>
        <fullName evidence="2">Carrier domain-containing protein</fullName>
    </recommendedName>
</protein>
<dbReference type="Gene3D" id="3.40.50.1820">
    <property type="entry name" value="alpha/beta hydrolase"/>
    <property type="match status" value="1"/>
</dbReference>
<dbReference type="InterPro" id="IPR029058">
    <property type="entry name" value="AB_hydrolase_fold"/>
</dbReference>
<accession>A0ABN1QWI0</accession>
<comment type="cofactor">
    <cofactor evidence="1">
        <name>pantetheine 4'-phosphate</name>
        <dbReference type="ChEBI" id="CHEBI:47942"/>
    </cofactor>
</comment>
<dbReference type="InterPro" id="IPR045851">
    <property type="entry name" value="AMP-bd_C_sf"/>
</dbReference>
<dbReference type="RefSeq" id="WP_343954058.1">
    <property type="nucleotide sequence ID" value="NZ_BAAAHQ010000042.1"/>
</dbReference>
<organism evidence="3 4">
    <name type="scientific">Nonomuraea longicatena</name>
    <dbReference type="NCBI Taxonomy" id="83682"/>
    <lineage>
        <taxon>Bacteria</taxon>
        <taxon>Bacillati</taxon>
        <taxon>Actinomycetota</taxon>
        <taxon>Actinomycetes</taxon>
        <taxon>Streptosporangiales</taxon>
        <taxon>Streptosporangiaceae</taxon>
        <taxon>Nonomuraea</taxon>
    </lineage>
</organism>
<gene>
    <name evidence="3" type="ORF">GCM10009560_65430</name>
</gene>
<dbReference type="InterPro" id="IPR001242">
    <property type="entry name" value="Condensation_dom"/>
</dbReference>
<proteinExistence type="predicted"/>
<dbReference type="SUPFAM" id="SSF56801">
    <property type="entry name" value="Acetyl-CoA synthetase-like"/>
    <property type="match status" value="1"/>
</dbReference>
<dbReference type="Gene3D" id="3.30.559.30">
    <property type="entry name" value="Nonribosomal peptide synthetase, condensation domain"/>
    <property type="match status" value="1"/>
</dbReference>
<dbReference type="Gene3D" id="3.30.300.30">
    <property type="match status" value="1"/>
</dbReference>
<evidence type="ECO:0000259" key="2">
    <source>
        <dbReference type="PROSITE" id="PS50075"/>
    </source>
</evidence>
<reference evidence="3 4" key="1">
    <citation type="journal article" date="2019" name="Int. J. Syst. Evol. Microbiol.">
        <title>The Global Catalogue of Microorganisms (GCM) 10K type strain sequencing project: providing services to taxonomists for standard genome sequencing and annotation.</title>
        <authorList>
            <consortium name="The Broad Institute Genomics Platform"/>
            <consortium name="The Broad Institute Genome Sequencing Center for Infectious Disease"/>
            <person name="Wu L."/>
            <person name="Ma J."/>
        </authorList>
    </citation>
    <scope>NUCLEOTIDE SEQUENCE [LARGE SCALE GENOMIC DNA]</scope>
    <source>
        <strain evidence="3 4">JCM 11136</strain>
    </source>
</reference>